<dbReference type="GO" id="GO:0043531">
    <property type="term" value="F:ADP binding"/>
    <property type="evidence" value="ECO:0007669"/>
    <property type="project" value="InterPro"/>
</dbReference>
<dbReference type="Pfam" id="PF13424">
    <property type="entry name" value="TPR_12"/>
    <property type="match status" value="2"/>
</dbReference>
<evidence type="ECO:0000313" key="12">
    <source>
        <dbReference type="EMBL" id="CCI37742.1"/>
    </source>
</evidence>
<comment type="subcellular location">
    <subcellularLocation>
        <location evidence="1">Cytoplasm</location>
        <location evidence="1">Cytoskeleton</location>
    </subcellularLocation>
</comment>
<dbReference type="RefSeq" id="WP_002803396.1">
    <property type="nucleotide sequence ID" value="NZ_HE974191.1"/>
</dbReference>
<dbReference type="Proteomes" id="UP000004047">
    <property type="component" value="Unassembled WGS sequence"/>
</dbReference>
<sequence>MAEESKIEQNFNAPVSGVAGNVEGDQIIGDKVLGDKVLGDKIIQLPQTPQAEKPAESPNNLNRARTGAVNFVGREDAMTQLHHQLQQQERIAITAVVTGMAGVGKTELALQYALYHKKKSTYPGGICWIGVQAETVGVQLLNFAKSLLGLFPPEDLNLRGQLDYCWARWQPPGDVLLILDDVHQYEEIQDYLPPQEQRFKVLITTRQHWLAASFEQLRLPVLSESAALALLESLIGASRLQAELEVGKGLCAWLGYLPLGLELVGRFLKRRTNWTLARMQQQLIDKGLQLSALQNPSGDMTAQRGVEAAFEVSWEELNQPARDLGCFLSLFALAPIPWRLVIERCLSAEDEEELEDIREEQLLNLHLLQAVEGEVYQFHPLVRKFFQAKLALREDGDELKRSFCRGMVEEANTIPENPTKEQVEAVALSIPHIAESATELEQWLEDEDLIPPFVGLGMFYYGQGLYEQAELWCEQCLGVTRRRLGEEHSDVANSLNNLALLYQSQGRYTEAEPLYLEALDLTKRLLGDNHPHVATSLNNLAYLYDCQGRYTEAEPLYLEALDLRKQLLGDNHPDVANSLNNLAYLYYSQGRYTEAEPLHLEALDLYKRLLGDNHPHVATSLNNLALLYDSQGRYTEAEPLYLEALDLKKRLLGDNHPSVATSLNNLAGLYQSQGRYTEAEPLYLQALAIAEQALGENHPNTVRIRENLESLPIESAILQLPDEEIHQLSAWLQDYLDDSWDKQIKNDLESGKLDRLLQKVNNDISNNQVKPLDEILNNS</sequence>
<evidence type="ECO:0000256" key="1">
    <source>
        <dbReference type="ARBA" id="ARBA00004245"/>
    </source>
</evidence>
<dbReference type="PANTHER" id="PTHR45783">
    <property type="entry name" value="KINESIN LIGHT CHAIN"/>
    <property type="match status" value="1"/>
</dbReference>
<evidence type="ECO:0000256" key="6">
    <source>
        <dbReference type="ARBA" id="ARBA00022803"/>
    </source>
</evidence>
<dbReference type="InterPro" id="IPR019734">
    <property type="entry name" value="TPR_rpt"/>
</dbReference>
<evidence type="ECO:0000259" key="11">
    <source>
        <dbReference type="Pfam" id="PF00931"/>
    </source>
</evidence>
<keyword evidence="8" id="KW-0505">Motor protein</keyword>
<evidence type="ECO:0000313" key="13">
    <source>
        <dbReference type="Proteomes" id="UP000004047"/>
    </source>
</evidence>
<evidence type="ECO:0000256" key="10">
    <source>
        <dbReference type="PROSITE-ProRule" id="PRU00339"/>
    </source>
</evidence>
<evidence type="ECO:0000256" key="3">
    <source>
        <dbReference type="ARBA" id="ARBA00022490"/>
    </source>
</evidence>
<dbReference type="Pfam" id="PF13374">
    <property type="entry name" value="TPR_10"/>
    <property type="match status" value="1"/>
</dbReference>
<dbReference type="Pfam" id="PF00931">
    <property type="entry name" value="NB-ARC"/>
    <property type="match status" value="1"/>
</dbReference>
<evidence type="ECO:0000256" key="2">
    <source>
        <dbReference type="ARBA" id="ARBA00009622"/>
    </source>
</evidence>
<keyword evidence="5" id="KW-0677">Repeat</keyword>
<dbReference type="Gene3D" id="1.25.40.10">
    <property type="entry name" value="Tetratricopeptide repeat domain"/>
    <property type="match status" value="2"/>
</dbReference>
<organism evidence="12 13">
    <name type="scientific">Microcystis aeruginosa PCC 9701</name>
    <dbReference type="NCBI Taxonomy" id="721123"/>
    <lineage>
        <taxon>Bacteria</taxon>
        <taxon>Bacillati</taxon>
        <taxon>Cyanobacteriota</taxon>
        <taxon>Cyanophyceae</taxon>
        <taxon>Oscillatoriophycideae</taxon>
        <taxon>Chroococcales</taxon>
        <taxon>Microcystaceae</taxon>
        <taxon>Microcystis</taxon>
    </lineage>
</organism>
<dbReference type="GO" id="GO:0007018">
    <property type="term" value="P:microtubule-based movement"/>
    <property type="evidence" value="ECO:0007669"/>
    <property type="project" value="TreeGrafter"/>
</dbReference>
<dbReference type="SMART" id="SM00028">
    <property type="entry name" value="TPR"/>
    <property type="match status" value="6"/>
</dbReference>
<dbReference type="GO" id="GO:0019894">
    <property type="term" value="F:kinesin binding"/>
    <property type="evidence" value="ECO:0007669"/>
    <property type="project" value="TreeGrafter"/>
</dbReference>
<dbReference type="AlphaFoldDB" id="I4ITW8"/>
<comment type="caution">
    <text evidence="12">The sequence shown here is derived from an EMBL/GenBank/DDBJ whole genome shotgun (WGS) entry which is preliminary data.</text>
</comment>
<keyword evidence="3" id="KW-0963">Cytoplasm</keyword>
<evidence type="ECO:0000256" key="8">
    <source>
        <dbReference type="ARBA" id="ARBA00023175"/>
    </source>
</evidence>
<proteinExistence type="inferred from homology"/>
<feature type="repeat" description="TPR" evidence="10">
    <location>
        <begin position="660"/>
        <end position="693"/>
    </location>
</feature>
<dbReference type="PROSITE" id="PS50005">
    <property type="entry name" value="TPR"/>
    <property type="match status" value="3"/>
</dbReference>
<feature type="repeat" description="TPR" evidence="10">
    <location>
        <begin position="492"/>
        <end position="525"/>
    </location>
</feature>
<reference evidence="12 13" key="1">
    <citation type="submission" date="2012-04" db="EMBL/GenBank/DDBJ databases">
        <authorList>
            <person name="Genoscope - CEA"/>
        </authorList>
    </citation>
    <scope>NUCLEOTIDE SEQUENCE [LARGE SCALE GENOMIC DNA]</scope>
    <source>
        <strain evidence="12 13">9701</strain>
    </source>
</reference>
<evidence type="ECO:0000256" key="5">
    <source>
        <dbReference type="ARBA" id="ARBA00022737"/>
    </source>
</evidence>
<dbReference type="GO" id="GO:0005874">
    <property type="term" value="C:microtubule"/>
    <property type="evidence" value="ECO:0007669"/>
    <property type="project" value="UniProtKB-KW"/>
</dbReference>
<evidence type="ECO:0000256" key="9">
    <source>
        <dbReference type="ARBA" id="ARBA00023212"/>
    </source>
</evidence>
<dbReference type="SUPFAM" id="SSF48452">
    <property type="entry name" value="TPR-like"/>
    <property type="match status" value="2"/>
</dbReference>
<name>I4ITW8_MICAE</name>
<dbReference type="PRINTS" id="PR00381">
    <property type="entry name" value="KINESINLIGHT"/>
</dbReference>
<dbReference type="GO" id="GO:0005737">
    <property type="term" value="C:cytoplasm"/>
    <property type="evidence" value="ECO:0007669"/>
    <property type="project" value="TreeGrafter"/>
</dbReference>
<feature type="domain" description="NB-ARC" evidence="11">
    <location>
        <begin position="75"/>
        <end position="237"/>
    </location>
</feature>
<dbReference type="SUPFAM" id="SSF52540">
    <property type="entry name" value="P-loop containing nucleoside triphosphate hydrolases"/>
    <property type="match status" value="1"/>
</dbReference>
<dbReference type="InterPro" id="IPR002182">
    <property type="entry name" value="NB-ARC"/>
</dbReference>
<protein>
    <submittedName>
        <fullName evidence="12">Tetratricopeptide repeat family</fullName>
    </submittedName>
</protein>
<gene>
    <name evidence="12" type="ORF">MICAK_3460002</name>
</gene>
<dbReference type="PANTHER" id="PTHR45783:SF3">
    <property type="entry name" value="KINESIN LIGHT CHAIN"/>
    <property type="match status" value="1"/>
</dbReference>
<keyword evidence="7" id="KW-0175">Coiled coil</keyword>
<accession>I4ITW8</accession>
<keyword evidence="9" id="KW-0206">Cytoskeleton</keyword>
<dbReference type="Gene3D" id="3.40.50.300">
    <property type="entry name" value="P-loop containing nucleotide triphosphate hydrolases"/>
    <property type="match status" value="1"/>
</dbReference>
<dbReference type="GO" id="GO:0005871">
    <property type="term" value="C:kinesin complex"/>
    <property type="evidence" value="ECO:0007669"/>
    <property type="project" value="InterPro"/>
</dbReference>
<keyword evidence="4" id="KW-0493">Microtubule</keyword>
<dbReference type="InterPro" id="IPR027417">
    <property type="entry name" value="P-loop_NTPase"/>
</dbReference>
<comment type="similarity">
    <text evidence="2">Belongs to the kinesin light chain family.</text>
</comment>
<keyword evidence="6 10" id="KW-0802">TPR repeat</keyword>
<evidence type="ECO:0000256" key="4">
    <source>
        <dbReference type="ARBA" id="ARBA00022701"/>
    </source>
</evidence>
<dbReference type="HOGENOM" id="CLU_000288_125_8_3"/>
<dbReference type="EMBL" id="CAIQ01000275">
    <property type="protein sequence ID" value="CCI37742.1"/>
    <property type="molecule type" value="Genomic_DNA"/>
</dbReference>
<dbReference type="InterPro" id="IPR011990">
    <property type="entry name" value="TPR-like_helical_dom_sf"/>
</dbReference>
<dbReference type="InterPro" id="IPR002151">
    <property type="entry name" value="Kinesin_light"/>
</dbReference>
<evidence type="ECO:0000256" key="7">
    <source>
        <dbReference type="ARBA" id="ARBA00023054"/>
    </source>
</evidence>
<feature type="repeat" description="TPR" evidence="10">
    <location>
        <begin position="618"/>
        <end position="651"/>
    </location>
</feature>